<dbReference type="InterPro" id="IPR039910">
    <property type="entry name" value="D15-like"/>
</dbReference>
<comment type="subunit">
    <text evidence="8">Part of the Bam complex.</text>
</comment>
<comment type="similarity">
    <text evidence="8">Belongs to the BamA family.</text>
</comment>
<evidence type="ECO:0000256" key="5">
    <source>
        <dbReference type="ARBA" id="ARBA00022737"/>
    </source>
</evidence>
<evidence type="ECO:0000256" key="9">
    <source>
        <dbReference type="NCBIfam" id="TIGR03303"/>
    </source>
</evidence>
<evidence type="ECO:0000259" key="10">
    <source>
        <dbReference type="PROSITE" id="PS51779"/>
    </source>
</evidence>
<feature type="domain" description="POTRA" evidence="10">
    <location>
        <begin position="348"/>
        <end position="422"/>
    </location>
</feature>
<comment type="subcellular location">
    <subcellularLocation>
        <location evidence="8">Cell outer membrane</location>
    </subcellularLocation>
    <subcellularLocation>
        <location evidence="1">Membrane</location>
    </subcellularLocation>
</comment>
<dbReference type="NCBIfam" id="TIGR03303">
    <property type="entry name" value="OM_YaeT"/>
    <property type="match status" value="1"/>
</dbReference>
<dbReference type="AlphaFoldDB" id="A0A6C2CM91"/>
<feature type="domain" description="POTRA" evidence="10">
    <location>
        <begin position="176"/>
        <end position="264"/>
    </location>
</feature>
<gene>
    <name evidence="8 11" type="primary">bamA</name>
    <name evidence="11" type="ORF">ETQ85_18375</name>
</gene>
<evidence type="ECO:0000313" key="11">
    <source>
        <dbReference type="EMBL" id="TYC54479.1"/>
    </source>
</evidence>
<evidence type="ECO:0000313" key="12">
    <source>
        <dbReference type="Proteomes" id="UP000389128"/>
    </source>
</evidence>
<sequence precursor="true">MKSKLLPGVIAALFVASPALAFEPFVVKDIRVEGIQRTEAGTVFSYLPVKVGEQFSEDKASQAIKTLFATGFFKDVRIEVDKEVIVVVLDERPAISQVDFVGIKEFDKEALKKGLKEVGLAESRIFDRAVLERAEQELKRQYLSKGLYGVQITTTVTPLERNRVGVNFNVVEGEAAKIRQISVIGNQVFKEKELLDLFSLTTPGLMTWYSKSDQYSKPKLSADIEALRSFYLNRGYLDFSIDSTQVSITPDKKDIYITLSITEGEKYTVSDVKLAGTMVVPEQELQKLVKLKAGDTFVRDSVTATTKAISDRLGNAGYAFANVNAAPEVDKVKREVAFTFFVDPGRRVYVRKINFAGNARTRDEVLRRELRQMEGAWYDGEALNRSKVRLDRLGYFDEVTIETPAVAGSTDQVDANFTVKERATGNLMLGAGFSSSEKVILSASISQQNLFGTGNAMTLQVNTGKINKTIALSFTNPYWTIDGVSVGWDIYQRNVDPTSLSVATYKSSSIGAGVRFGYPIAEDDRINFGLAVDQTSIKVYDSSPAPYVNFVNTFGDSAKSLLATIGWARDRRDSFVYPTSGVFQRASMEIATPVLDMRYVRGNYQHQYWIPFGGGYSLMLNGDVGFAQGYDGKELPFYKNFYAGGIGSVRGYQQSTLGPRYTDSLGYVRSLGGNRRLIGNAEYYFPMPGSGKDKSMRLSLFADAGYVWGADDRIQASDLRYSTGLAFSWSSPVGPLKFSLGQALKKVEGDKTQKFQFQLGTVF</sequence>
<keyword evidence="7 8" id="KW-0998">Cell outer membrane</keyword>
<feature type="domain" description="POTRA" evidence="10">
    <location>
        <begin position="267"/>
        <end position="345"/>
    </location>
</feature>
<dbReference type="RefSeq" id="WP_148580544.1">
    <property type="nucleotide sequence ID" value="NZ_SDKK01000019.1"/>
</dbReference>
<proteinExistence type="inferred from homology"/>
<evidence type="ECO:0000256" key="3">
    <source>
        <dbReference type="ARBA" id="ARBA00022692"/>
    </source>
</evidence>
<name>A0A6C2CM91_9RHOO</name>
<dbReference type="GO" id="GO:0051205">
    <property type="term" value="P:protein insertion into membrane"/>
    <property type="evidence" value="ECO:0007669"/>
    <property type="project" value="UniProtKB-UniRule"/>
</dbReference>
<dbReference type="InterPro" id="IPR000184">
    <property type="entry name" value="Bac_surfAg_D15"/>
</dbReference>
<reference evidence="11 12" key="1">
    <citation type="submission" date="2019-01" db="EMBL/GenBank/DDBJ databases">
        <title>Zoogloea oleivorans genome sequencing and assembly.</title>
        <authorList>
            <person name="Tancsics A."/>
            <person name="Farkas M."/>
            <person name="Kriszt B."/>
            <person name="Maroti G."/>
            <person name="Horvath B."/>
        </authorList>
    </citation>
    <scope>NUCLEOTIDE SEQUENCE [LARGE SCALE GENOMIC DNA]</scope>
    <source>
        <strain evidence="11 12">Buc</strain>
    </source>
</reference>
<dbReference type="OrthoDB" id="9803054at2"/>
<dbReference type="FunFam" id="3.10.20.310:FF:000002">
    <property type="entry name" value="Outer membrane protein assembly factor BamA"/>
    <property type="match status" value="1"/>
</dbReference>
<dbReference type="Pfam" id="PF01103">
    <property type="entry name" value="Omp85"/>
    <property type="match status" value="1"/>
</dbReference>
<dbReference type="InterPro" id="IPR023707">
    <property type="entry name" value="OM_assembly_BamA"/>
</dbReference>
<dbReference type="InterPro" id="IPR034746">
    <property type="entry name" value="POTRA"/>
</dbReference>
<evidence type="ECO:0000256" key="1">
    <source>
        <dbReference type="ARBA" id="ARBA00004370"/>
    </source>
</evidence>
<keyword evidence="3 8" id="KW-0812">Transmembrane</keyword>
<keyword evidence="4 8" id="KW-0732">Signal</keyword>
<dbReference type="HAMAP" id="MF_01430">
    <property type="entry name" value="OM_assembly_BamA"/>
    <property type="match status" value="1"/>
</dbReference>
<keyword evidence="12" id="KW-1185">Reference proteome</keyword>
<evidence type="ECO:0000256" key="2">
    <source>
        <dbReference type="ARBA" id="ARBA00022452"/>
    </source>
</evidence>
<keyword evidence="6 8" id="KW-0472">Membrane</keyword>
<comment type="function">
    <text evidence="8">Part of the outer membrane protein assembly complex, which is involved in assembly and insertion of beta-barrel proteins into the outer membrane.</text>
</comment>
<dbReference type="GO" id="GO:1990063">
    <property type="term" value="C:Bam protein complex"/>
    <property type="evidence" value="ECO:0007669"/>
    <property type="project" value="TreeGrafter"/>
</dbReference>
<evidence type="ECO:0000256" key="8">
    <source>
        <dbReference type="HAMAP-Rule" id="MF_01430"/>
    </source>
</evidence>
<comment type="caution">
    <text evidence="11">The sequence shown here is derived from an EMBL/GenBank/DDBJ whole genome shotgun (WGS) entry which is preliminary data.</text>
</comment>
<dbReference type="PANTHER" id="PTHR12815">
    <property type="entry name" value="SORTING AND ASSEMBLY MACHINERY SAMM50 PROTEIN FAMILY MEMBER"/>
    <property type="match status" value="1"/>
</dbReference>
<dbReference type="PANTHER" id="PTHR12815:SF23">
    <property type="entry name" value="OUTER MEMBRANE PROTEIN ASSEMBLY FACTOR BAMA"/>
    <property type="match status" value="1"/>
</dbReference>
<feature type="signal peptide" evidence="8">
    <location>
        <begin position="1"/>
        <end position="21"/>
    </location>
</feature>
<dbReference type="EMBL" id="SDKK01000019">
    <property type="protein sequence ID" value="TYC54479.1"/>
    <property type="molecule type" value="Genomic_DNA"/>
</dbReference>
<feature type="domain" description="POTRA" evidence="10">
    <location>
        <begin position="93"/>
        <end position="173"/>
    </location>
</feature>
<dbReference type="InterPro" id="IPR010827">
    <property type="entry name" value="BamA/TamA_POTRA"/>
</dbReference>
<evidence type="ECO:0000256" key="7">
    <source>
        <dbReference type="ARBA" id="ARBA00023237"/>
    </source>
</evidence>
<accession>A0A6C2CM91</accession>
<protein>
    <recommendedName>
        <fullName evidence="8 9">Outer membrane protein assembly factor BamA</fullName>
    </recommendedName>
</protein>
<feature type="chain" id="PRO_5025737776" description="Outer membrane protein assembly factor BamA" evidence="8">
    <location>
        <begin position="22"/>
        <end position="763"/>
    </location>
</feature>
<evidence type="ECO:0000256" key="6">
    <source>
        <dbReference type="ARBA" id="ARBA00023136"/>
    </source>
</evidence>
<dbReference type="PIRSF" id="PIRSF006076">
    <property type="entry name" value="OM_assembly_OMP85"/>
    <property type="match status" value="1"/>
</dbReference>
<dbReference type="Proteomes" id="UP000389128">
    <property type="component" value="Unassembled WGS sequence"/>
</dbReference>
<dbReference type="PROSITE" id="PS51779">
    <property type="entry name" value="POTRA"/>
    <property type="match status" value="5"/>
</dbReference>
<dbReference type="Gene3D" id="3.10.20.310">
    <property type="entry name" value="membrane protein fhac"/>
    <property type="match status" value="5"/>
</dbReference>
<keyword evidence="2 8" id="KW-1134">Transmembrane beta strand</keyword>
<evidence type="ECO:0000256" key="4">
    <source>
        <dbReference type="ARBA" id="ARBA00022729"/>
    </source>
</evidence>
<organism evidence="11 12">
    <name type="scientific">Zoogloea oleivorans</name>
    <dbReference type="NCBI Taxonomy" id="1552750"/>
    <lineage>
        <taxon>Bacteria</taxon>
        <taxon>Pseudomonadati</taxon>
        <taxon>Pseudomonadota</taxon>
        <taxon>Betaproteobacteria</taxon>
        <taxon>Rhodocyclales</taxon>
        <taxon>Zoogloeaceae</taxon>
        <taxon>Zoogloea</taxon>
    </lineage>
</organism>
<dbReference type="Gene3D" id="2.40.160.50">
    <property type="entry name" value="membrane protein fhac: a member of the omp85/tpsb transporter family"/>
    <property type="match status" value="1"/>
</dbReference>
<keyword evidence="5 8" id="KW-0677">Repeat</keyword>
<dbReference type="Pfam" id="PF07244">
    <property type="entry name" value="POTRA"/>
    <property type="match status" value="5"/>
</dbReference>
<dbReference type="FunFam" id="3.10.20.310:FF:000001">
    <property type="entry name" value="Outer membrane protein assembly factor BamA"/>
    <property type="match status" value="1"/>
</dbReference>
<feature type="domain" description="POTRA" evidence="10">
    <location>
        <begin position="25"/>
        <end position="92"/>
    </location>
</feature>
<dbReference type="GO" id="GO:0043165">
    <property type="term" value="P:Gram-negative-bacterium-type cell outer membrane assembly"/>
    <property type="evidence" value="ECO:0007669"/>
    <property type="project" value="UniProtKB-UniRule"/>
</dbReference>